<dbReference type="Pfam" id="PF00149">
    <property type="entry name" value="Metallophos"/>
    <property type="match status" value="1"/>
</dbReference>
<dbReference type="GO" id="GO:0016787">
    <property type="term" value="F:hydrolase activity"/>
    <property type="evidence" value="ECO:0007669"/>
    <property type="project" value="InterPro"/>
</dbReference>
<dbReference type="Proteomes" id="UP000251545">
    <property type="component" value="Unassembled WGS sequence"/>
</dbReference>
<dbReference type="RefSeq" id="WP_105473992.1">
    <property type="nucleotide sequence ID" value="NZ_PVEO01000006.1"/>
</dbReference>
<proteinExistence type="predicted"/>
<dbReference type="InterPro" id="IPR026336">
    <property type="entry name" value="PdeM-like"/>
</dbReference>
<dbReference type="InterPro" id="IPR024173">
    <property type="entry name" value="Pesterase_MJ0037-like"/>
</dbReference>
<accession>A0A362WYY4</accession>
<dbReference type="NCBIfam" id="TIGR04123">
    <property type="entry name" value="P_estr_lig_assc"/>
    <property type="match status" value="1"/>
</dbReference>
<evidence type="ECO:0000313" key="2">
    <source>
        <dbReference type="EMBL" id="PQV47791.1"/>
    </source>
</evidence>
<dbReference type="InterPro" id="IPR004843">
    <property type="entry name" value="Calcineurin-like_PHP"/>
</dbReference>
<evidence type="ECO:0000259" key="1">
    <source>
        <dbReference type="Pfam" id="PF00149"/>
    </source>
</evidence>
<evidence type="ECO:0000313" key="3">
    <source>
        <dbReference type="Proteomes" id="UP000251545"/>
    </source>
</evidence>
<feature type="domain" description="Calcineurin-like phosphoesterase" evidence="1">
    <location>
        <begin position="31"/>
        <end position="126"/>
    </location>
</feature>
<name>A0A362WYY4_9FLAO</name>
<dbReference type="PANTHER" id="PTHR39323:SF1">
    <property type="entry name" value="BLR1149 PROTEIN"/>
    <property type="match status" value="1"/>
</dbReference>
<sequence>MAIVTKRIECKGETLLLTNQRAVFWPQNDMLILSDLHIGKTAHFRKSGVPISSNVLQKDLERLKTIIAYFKPKTILITGDLFHAEFNTDVMVFKTWMQQFKHINLILVKGNHDKHAFELYESLNIEILPHSLKKGPFVFTHNIKTLVDGEFYISGHTHPGVLIKGKGKQRIKLPCYQVTHQQLILPAFSLFTGLNTNIPPNLCANYAFTDLSIFKV</sequence>
<dbReference type="SUPFAM" id="SSF56300">
    <property type="entry name" value="Metallo-dependent phosphatases"/>
    <property type="match status" value="1"/>
</dbReference>
<dbReference type="PANTHER" id="PTHR39323">
    <property type="entry name" value="BLR1149 PROTEIN"/>
    <property type="match status" value="1"/>
</dbReference>
<reference evidence="2 3" key="1">
    <citation type="submission" date="2018-02" db="EMBL/GenBank/DDBJ databases">
        <title>Genomic Encyclopedia of Archaeal and Bacterial Type Strains, Phase II (KMG-II): from individual species to whole genera.</title>
        <authorList>
            <person name="Goeker M."/>
        </authorList>
    </citation>
    <scope>NUCLEOTIDE SEQUENCE [LARGE SCALE GENOMIC DNA]</scope>
    <source>
        <strain evidence="2 3">DSM 21165</strain>
    </source>
</reference>
<dbReference type="EMBL" id="PVEO01000006">
    <property type="protein sequence ID" value="PQV47791.1"/>
    <property type="molecule type" value="Genomic_DNA"/>
</dbReference>
<dbReference type="PIRSF" id="PIRSF000887">
    <property type="entry name" value="Pesterase_MJ0037"/>
    <property type="match status" value="1"/>
</dbReference>
<gene>
    <name evidence="2" type="ORF">CLV33_106110</name>
</gene>
<dbReference type="InterPro" id="IPR029052">
    <property type="entry name" value="Metallo-depent_PP-like"/>
</dbReference>
<dbReference type="AlphaFoldDB" id="A0A362WYY4"/>
<dbReference type="Gene3D" id="3.60.21.10">
    <property type="match status" value="1"/>
</dbReference>
<protein>
    <submittedName>
        <fullName evidence="2">Putative phosphoesterase</fullName>
    </submittedName>
</protein>
<organism evidence="2 3">
    <name type="scientific">Jejuia pallidilutea</name>
    <dbReference type="NCBI Taxonomy" id="504487"/>
    <lineage>
        <taxon>Bacteria</taxon>
        <taxon>Pseudomonadati</taxon>
        <taxon>Bacteroidota</taxon>
        <taxon>Flavobacteriia</taxon>
        <taxon>Flavobacteriales</taxon>
        <taxon>Flavobacteriaceae</taxon>
        <taxon>Jejuia</taxon>
    </lineage>
</organism>
<comment type="caution">
    <text evidence="2">The sequence shown here is derived from an EMBL/GenBank/DDBJ whole genome shotgun (WGS) entry which is preliminary data.</text>
</comment>